<dbReference type="Pfam" id="PF02265">
    <property type="entry name" value="S1-P1_nuclease"/>
    <property type="match status" value="1"/>
</dbReference>
<evidence type="ECO:0000256" key="4">
    <source>
        <dbReference type="ARBA" id="ARBA00022801"/>
    </source>
</evidence>
<evidence type="ECO:0000256" key="3">
    <source>
        <dbReference type="ARBA" id="ARBA00022759"/>
    </source>
</evidence>
<keyword evidence="4" id="KW-0378">Hydrolase</keyword>
<evidence type="ECO:0000256" key="1">
    <source>
        <dbReference type="ARBA" id="ARBA00022722"/>
    </source>
</evidence>
<reference evidence="7 8" key="1">
    <citation type="submission" date="2023-09" db="EMBL/GenBank/DDBJ databases">
        <title>Novel taxa isolated from Blanes Bay.</title>
        <authorList>
            <person name="Rey-Velasco X."/>
            <person name="Lucena T."/>
        </authorList>
    </citation>
    <scope>NUCLEOTIDE SEQUENCE [LARGE SCALE GENOMIC DNA]</scope>
    <source>
        <strain evidence="7 8">S356</strain>
    </source>
</reference>
<evidence type="ECO:0000256" key="5">
    <source>
        <dbReference type="ARBA" id="ARBA00023157"/>
    </source>
</evidence>
<evidence type="ECO:0000256" key="2">
    <source>
        <dbReference type="ARBA" id="ARBA00022723"/>
    </source>
</evidence>
<keyword evidence="3" id="KW-0255">Endonuclease</keyword>
<sequence length="260" mass="30280">MKFRILALSVFLFLGYSTKATEIIWGQTGHRTVGKIASKHLTNKTKRKIRKLLKGQSLAFVSTFADEIKSDRKYREFYTWHFINMPMDSNYEDSKKNPKGDLVTGIKKCLEVIKDKKSSKKDKAFYLKMLVHLVGDLHQPLHIGLEEDRGGNRFNVKWFGQKTNLHSVWDTKMIEGFNMSYIELADNAEELSKKQVKAIQEGTVVNWVDETHELTKKIYKSAKKDENLRYRYSYDYLTTARKQLQKAGIRLAKVLNDAFK</sequence>
<dbReference type="RefSeq" id="WP_349242203.1">
    <property type="nucleotide sequence ID" value="NZ_JAVTTO010000004.1"/>
</dbReference>
<dbReference type="InterPro" id="IPR008947">
    <property type="entry name" value="PLipase_C/P1_nuclease_dom_sf"/>
</dbReference>
<keyword evidence="8" id="KW-1185">Reference proteome</keyword>
<accession>A0ABU3LI11</accession>
<gene>
    <name evidence="7" type="ORF">RQM59_11205</name>
</gene>
<evidence type="ECO:0000313" key="7">
    <source>
        <dbReference type="EMBL" id="MDT7832951.1"/>
    </source>
</evidence>
<dbReference type="Gene3D" id="1.10.575.10">
    <property type="entry name" value="P1 Nuclease"/>
    <property type="match status" value="1"/>
</dbReference>
<dbReference type="SUPFAM" id="SSF48537">
    <property type="entry name" value="Phospholipase C/P1 nuclease"/>
    <property type="match status" value="1"/>
</dbReference>
<dbReference type="PANTHER" id="PTHR33146">
    <property type="entry name" value="ENDONUCLEASE 4"/>
    <property type="match status" value="1"/>
</dbReference>
<keyword evidence="5" id="KW-1015">Disulfide bond</keyword>
<dbReference type="CDD" id="cd11010">
    <property type="entry name" value="S1-P1_nuclease"/>
    <property type="match status" value="1"/>
</dbReference>
<protein>
    <submittedName>
        <fullName evidence="7">S1/P1 nuclease</fullName>
    </submittedName>
</protein>
<dbReference type="EMBL" id="JAVTTO010000004">
    <property type="protein sequence ID" value="MDT7832951.1"/>
    <property type="molecule type" value="Genomic_DNA"/>
</dbReference>
<proteinExistence type="predicted"/>
<dbReference type="InterPro" id="IPR003154">
    <property type="entry name" value="S1/P1nuclease"/>
</dbReference>
<keyword evidence="2" id="KW-0479">Metal-binding</keyword>
<comment type="caution">
    <text evidence="7">The sequence shown here is derived from an EMBL/GenBank/DDBJ whole genome shotgun (WGS) entry which is preliminary data.</text>
</comment>
<evidence type="ECO:0000313" key="8">
    <source>
        <dbReference type="Proteomes" id="UP001257277"/>
    </source>
</evidence>
<keyword evidence="1" id="KW-0540">Nuclease</keyword>
<organism evidence="7 8">
    <name type="scientific">Asprobacillus argus</name>
    <dbReference type="NCBI Taxonomy" id="3076534"/>
    <lineage>
        <taxon>Bacteria</taxon>
        <taxon>Pseudomonadati</taxon>
        <taxon>Bacteroidota</taxon>
        <taxon>Flavobacteriia</taxon>
        <taxon>Flavobacteriales</taxon>
        <taxon>Flavobacteriaceae</taxon>
        <taxon>Asprobacillus</taxon>
    </lineage>
</organism>
<dbReference type="PANTHER" id="PTHR33146:SF10">
    <property type="entry name" value="STRAND-SPECIFIC NUCLEASE, PUTATIVE-RELATED"/>
    <property type="match status" value="1"/>
</dbReference>
<name>A0ABU3LI11_9FLAO</name>
<keyword evidence="6" id="KW-0325">Glycoprotein</keyword>
<dbReference type="Proteomes" id="UP001257277">
    <property type="component" value="Unassembled WGS sequence"/>
</dbReference>
<evidence type="ECO:0000256" key="6">
    <source>
        <dbReference type="ARBA" id="ARBA00023180"/>
    </source>
</evidence>